<keyword evidence="8" id="KW-1185">Reference proteome</keyword>
<dbReference type="PANTHER" id="PTHR43334:SF1">
    <property type="entry name" value="3-HYDROXYPROPIONATE--COA LIGASE [ADP-FORMING]"/>
    <property type="match status" value="1"/>
</dbReference>
<keyword evidence="1" id="KW-0436">Ligase</keyword>
<dbReference type="RefSeq" id="WP_066669024.1">
    <property type="nucleotide sequence ID" value="NZ_LYVF01000167.1"/>
</dbReference>
<dbReference type="Proteomes" id="UP000078532">
    <property type="component" value="Unassembled WGS sequence"/>
</dbReference>
<evidence type="ECO:0000256" key="3">
    <source>
        <dbReference type="ARBA" id="ARBA00022840"/>
    </source>
</evidence>
<evidence type="ECO:0000256" key="4">
    <source>
        <dbReference type="ARBA" id="ARBA00060888"/>
    </source>
</evidence>
<dbReference type="Gene3D" id="3.30.470.20">
    <property type="entry name" value="ATP-grasp fold, B domain"/>
    <property type="match status" value="1"/>
</dbReference>
<name>A0A1B7LDQ4_9FIRM</name>
<evidence type="ECO:0000259" key="6">
    <source>
        <dbReference type="PROSITE" id="PS50975"/>
    </source>
</evidence>
<protein>
    <recommendedName>
        <fullName evidence="6">ATP-grasp domain-containing protein</fullName>
    </recommendedName>
</protein>
<feature type="domain" description="ATP-grasp" evidence="6">
    <location>
        <begin position="24"/>
        <end position="60"/>
    </location>
</feature>
<dbReference type="InterPro" id="IPR011761">
    <property type="entry name" value="ATP-grasp"/>
</dbReference>
<keyword evidence="2 5" id="KW-0547">Nucleotide-binding</keyword>
<evidence type="ECO:0000256" key="2">
    <source>
        <dbReference type="ARBA" id="ARBA00022741"/>
    </source>
</evidence>
<keyword evidence="3 5" id="KW-0067">ATP-binding</keyword>
<dbReference type="Pfam" id="PF13549">
    <property type="entry name" value="ATP-grasp_5"/>
    <property type="match status" value="1"/>
</dbReference>
<dbReference type="SUPFAM" id="SSF56059">
    <property type="entry name" value="Glutathione synthetase ATP-binding domain-like"/>
    <property type="match status" value="1"/>
</dbReference>
<gene>
    <name evidence="7" type="ORF">A6M21_11635</name>
</gene>
<evidence type="ECO:0000256" key="1">
    <source>
        <dbReference type="ARBA" id="ARBA00022598"/>
    </source>
</evidence>
<organism evidence="7 8">
    <name type="scientific">Desulfotomaculum copahuensis</name>
    <dbReference type="NCBI Taxonomy" id="1838280"/>
    <lineage>
        <taxon>Bacteria</taxon>
        <taxon>Bacillati</taxon>
        <taxon>Bacillota</taxon>
        <taxon>Clostridia</taxon>
        <taxon>Eubacteriales</taxon>
        <taxon>Desulfotomaculaceae</taxon>
        <taxon>Desulfotomaculum</taxon>
    </lineage>
</organism>
<proteinExistence type="inferred from homology"/>
<comment type="caution">
    <text evidence="7">The sequence shown here is derived from an EMBL/GenBank/DDBJ whole genome shotgun (WGS) entry which is preliminary data.</text>
</comment>
<dbReference type="GO" id="GO:0016874">
    <property type="term" value="F:ligase activity"/>
    <property type="evidence" value="ECO:0007669"/>
    <property type="project" value="UniProtKB-KW"/>
</dbReference>
<dbReference type="PROSITE" id="PS50975">
    <property type="entry name" value="ATP_GRASP"/>
    <property type="match status" value="1"/>
</dbReference>
<dbReference type="InterPro" id="IPR013815">
    <property type="entry name" value="ATP_grasp_subdomain_1"/>
</dbReference>
<evidence type="ECO:0000256" key="5">
    <source>
        <dbReference type="PROSITE-ProRule" id="PRU00409"/>
    </source>
</evidence>
<dbReference type="PANTHER" id="PTHR43334">
    <property type="entry name" value="ACETATE--COA LIGASE [ADP-FORMING]"/>
    <property type="match status" value="1"/>
</dbReference>
<dbReference type="FunFam" id="3.30.1490.20:FF:000020">
    <property type="entry name" value="Protein lysine acetyltransferase"/>
    <property type="match status" value="1"/>
</dbReference>
<dbReference type="GO" id="GO:0005524">
    <property type="term" value="F:ATP binding"/>
    <property type="evidence" value="ECO:0007669"/>
    <property type="project" value="UniProtKB-UniRule"/>
</dbReference>
<comment type="similarity">
    <text evidence="4">In the N-terminal section; belongs to the acetate CoA ligase alpha subunit family.</text>
</comment>
<reference evidence="7 8" key="1">
    <citation type="submission" date="2016-04" db="EMBL/GenBank/DDBJ databases">
        <authorList>
            <person name="Evans L.H."/>
            <person name="Alamgir A."/>
            <person name="Owens N."/>
            <person name="Weber N.D."/>
            <person name="Virtaneva K."/>
            <person name="Barbian K."/>
            <person name="Babar A."/>
            <person name="Rosenke K."/>
        </authorList>
    </citation>
    <scope>NUCLEOTIDE SEQUENCE [LARGE SCALE GENOMIC DNA]</scope>
    <source>
        <strain evidence="7 8">LMa1</strain>
    </source>
</reference>
<evidence type="ECO:0000313" key="8">
    <source>
        <dbReference type="Proteomes" id="UP000078532"/>
    </source>
</evidence>
<dbReference type="OrthoDB" id="9807426at2"/>
<dbReference type="EMBL" id="LYVF01000167">
    <property type="protein sequence ID" value="OAT81182.1"/>
    <property type="molecule type" value="Genomic_DNA"/>
</dbReference>
<dbReference type="InterPro" id="IPR051538">
    <property type="entry name" value="Acyl-CoA_Synth/Transferase"/>
</dbReference>
<dbReference type="Gene3D" id="3.30.1490.20">
    <property type="entry name" value="ATP-grasp fold, A domain"/>
    <property type="match status" value="1"/>
</dbReference>
<dbReference type="AlphaFoldDB" id="A0A1B7LDQ4"/>
<sequence length="227" mass="23934">MEAGKIIATARDEGRHFLFEDEAKALLAASGIPVTPCRRAGSEEEAVSLAAEMGYPVVLKVRSALIQHKSDLGGVVLNLADEQAVRRAFQDILQRAAAVDAAAAVTVQPMAPPGIEVITGLVADRQFGPVLMFGLGGVFTEVLRDVCFRLVPVTPAEAREMTTAIKGSRLLDGFRGGPPADRQALADLLLAVSNLAVAVPGIKEMDLNPVTVYSKGLLVLDARVLLA</sequence>
<dbReference type="STRING" id="1838280.A6M21_11635"/>
<evidence type="ECO:0000313" key="7">
    <source>
        <dbReference type="EMBL" id="OAT81182.1"/>
    </source>
</evidence>
<dbReference type="GO" id="GO:0046872">
    <property type="term" value="F:metal ion binding"/>
    <property type="evidence" value="ECO:0007669"/>
    <property type="project" value="InterPro"/>
</dbReference>
<accession>A0A1B7LDQ4</accession>